<dbReference type="EMBL" id="BAABDI010000001">
    <property type="protein sequence ID" value="GAA3956548.1"/>
    <property type="molecule type" value="Genomic_DNA"/>
</dbReference>
<protein>
    <recommendedName>
        <fullName evidence="3">GLPGLI family protein</fullName>
    </recommendedName>
</protein>
<evidence type="ECO:0008006" key="3">
    <source>
        <dbReference type="Google" id="ProtNLM"/>
    </source>
</evidence>
<dbReference type="Proteomes" id="UP001501556">
    <property type="component" value="Unassembled WGS sequence"/>
</dbReference>
<proteinExistence type="predicted"/>
<comment type="caution">
    <text evidence="1">The sequence shown here is derived from an EMBL/GenBank/DDBJ whole genome shotgun (WGS) entry which is preliminary data.</text>
</comment>
<sequence length="108" mass="11860">MLKSGSSFFKREMYKLDFNLPGYGTKTTTLEADVNGWYFGNLVFGGAIGMLIVDPASGAMYRIAQKDVQVSLSKTEAMNFLKPSPTDLQIVSIDQVPAALRDHVVPLK</sequence>
<organism evidence="1 2">
    <name type="scientific">Hymenobacter antarcticus</name>
    <dbReference type="NCBI Taxonomy" id="486270"/>
    <lineage>
        <taxon>Bacteria</taxon>
        <taxon>Pseudomonadati</taxon>
        <taxon>Bacteroidota</taxon>
        <taxon>Cytophagia</taxon>
        <taxon>Cytophagales</taxon>
        <taxon>Hymenobacteraceae</taxon>
        <taxon>Hymenobacter</taxon>
    </lineage>
</organism>
<evidence type="ECO:0000313" key="1">
    <source>
        <dbReference type="EMBL" id="GAA3956548.1"/>
    </source>
</evidence>
<gene>
    <name evidence="1" type="ORF">GCM10022407_00060</name>
</gene>
<name>A0ABP7NY71_9BACT</name>
<accession>A0ABP7NY71</accession>
<keyword evidence="2" id="KW-1185">Reference proteome</keyword>
<evidence type="ECO:0000313" key="2">
    <source>
        <dbReference type="Proteomes" id="UP001501556"/>
    </source>
</evidence>
<reference evidence="2" key="1">
    <citation type="journal article" date="2019" name="Int. J. Syst. Evol. Microbiol.">
        <title>The Global Catalogue of Microorganisms (GCM) 10K type strain sequencing project: providing services to taxonomists for standard genome sequencing and annotation.</title>
        <authorList>
            <consortium name="The Broad Institute Genomics Platform"/>
            <consortium name="The Broad Institute Genome Sequencing Center for Infectious Disease"/>
            <person name="Wu L."/>
            <person name="Ma J."/>
        </authorList>
    </citation>
    <scope>NUCLEOTIDE SEQUENCE [LARGE SCALE GENOMIC DNA]</scope>
    <source>
        <strain evidence="2">JCM 17217</strain>
    </source>
</reference>